<dbReference type="SUPFAM" id="SSF74650">
    <property type="entry name" value="Galactose mutarotase-like"/>
    <property type="match status" value="1"/>
</dbReference>
<dbReference type="PANTHER" id="PTHR10091">
    <property type="entry name" value="ALDOSE-1-EPIMERASE"/>
    <property type="match status" value="1"/>
</dbReference>
<evidence type="ECO:0000313" key="7">
    <source>
        <dbReference type="Proteomes" id="UP000054047"/>
    </source>
</evidence>
<comment type="function">
    <text evidence="5">Mutarotase that catalyzes the interconversion of beta-D-galactose and alpha-D-galactose during galactose metabolism. Beta-D-galactose is metabolized in the liver into glucose 1-phosphate, the primary metabolic fuel, by the action of four enzymes that constitute the Leloir pathway: GALM, GALK1 (galactokinase), GALT (galactose-1-phosphate uridylyltransferase) and GALE (UDP-galactose-4'-epimerase). Involved in the maintenance of the equilibrium between the beta- and alpha-anomers of galactose, therefore ensuring a sufficient supply of the alpha-anomer for GALK1. Also active on D-glucose although shows a preference for galactose over glucose.</text>
</comment>
<evidence type="ECO:0000256" key="2">
    <source>
        <dbReference type="ARBA" id="ARBA00004947"/>
    </source>
</evidence>
<dbReference type="InterPro" id="IPR008183">
    <property type="entry name" value="Aldose_1/G6P_1-epimerase"/>
</dbReference>
<comment type="catalytic activity">
    <reaction evidence="1">
        <text>alpha-D-galactose = beta-D-galactose</text>
        <dbReference type="Rhea" id="RHEA:28675"/>
        <dbReference type="ChEBI" id="CHEBI:27667"/>
        <dbReference type="ChEBI" id="CHEBI:28061"/>
        <dbReference type="EC" id="5.1.3.3"/>
    </reaction>
    <physiologicalReaction direction="right-to-left" evidence="1">
        <dbReference type="Rhea" id="RHEA:28677"/>
    </physiologicalReaction>
</comment>
<dbReference type="InterPro" id="IPR011013">
    <property type="entry name" value="Gal_mutarotase_sf_dom"/>
</dbReference>
<accession>A0A0C2G7T4</accession>
<dbReference type="GO" id="GO:0006006">
    <property type="term" value="P:glucose metabolic process"/>
    <property type="evidence" value="ECO:0007669"/>
    <property type="project" value="TreeGrafter"/>
</dbReference>
<keyword evidence="7" id="KW-1185">Reference proteome</keyword>
<dbReference type="Proteomes" id="UP000054047">
    <property type="component" value="Unassembled WGS sequence"/>
</dbReference>
<feature type="non-terminal residue" evidence="6">
    <location>
        <position position="1"/>
    </location>
</feature>
<dbReference type="GO" id="GO:0033499">
    <property type="term" value="P:galactose catabolic process via UDP-galactose, Leloir pathway"/>
    <property type="evidence" value="ECO:0007669"/>
    <property type="project" value="TreeGrafter"/>
</dbReference>
<gene>
    <name evidence="6" type="ORF">ANCDUO_14902</name>
</gene>
<comment type="pathway">
    <text evidence="2">Carbohydrate metabolism; galactose metabolism.</text>
</comment>
<evidence type="ECO:0000313" key="6">
    <source>
        <dbReference type="EMBL" id="KIH54949.1"/>
    </source>
</evidence>
<organism evidence="6 7">
    <name type="scientific">Ancylostoma duodenale</name>
    <dbReference type="NCBI Taxonomy" id="51022"/>
    <lineage>
        <taxon>Eukaryota</taxon>
        <taxon>Metazoa</taxon>
        <taxon>Ecdysozoa</taxon>
        <taxon>Nematoda</taxon>
        <taxon>Chromadorea</taxon>
        <taxon>Rhabditida</taxon>
        <taxon>Rhabditina</taxon>
        <taxon>Rhabditomorpha</taxon>
        <taxon>Strongyloidea</taxon>
        <taxon>Ancylostomatidae</taxon>
        <taxon>Ancylostomatinae</taxon>
        <taxon>Ancylostoma</taxon>
    </lineage>
</organism>
<reference evidence="6 7" key="1">
    <citation type="submission" date="2013-12" db="EMBL/GenBank/DDBJ databases">
        <title>Draft genome of the parsitic nematode Ancylostoma duodenale.</title>
        <authorList>
            <person name="Mitreva M."/>
        </authorList>
    </citation>
    <scope>NUCLEOTIDE SEQUENCE [LARGE SCALE GENOMIC DNA]</scope>
    <source>
        <strain evidence="6 7">Zhejiang</strain>
    </source>
</reference>
<dbReference type="InterPro" id="IPR014718">
    <property type="entry name" value="GH-type_carb-bd"/>
</dbReference>
<dbReference type="PANTHER" id="PTHR10091:SF0">
    <property type="entry name" value="GALACTOSE MUTAROTASE"/>
    <property type="match status" value="1"/>
</dbReference>
<name>A0A0C2G7T4_9BILA</name>
<evidence type="ECO:0000256" key="1">
    <source>
        <dbReference type="ARBA" id="ARBA00001712"/>
    </source>
</evidence>
<dbReference type="OrthoDB" id="274691at2759"/>
<dbReference type="AlphaFoldDB" id="A0A0C2G7T4"/>
<evidence type="ECO:0000256" key="4">
    <source>
        <dbReference type="ARBA" id="ARBA00032729"/>
    </source>
</evidence>
<dbReference type="UniPathway" id="UPA00214"/>
<dbReference type="GO" id="GO:0004034">
    <property type="term" value="F:aldose 1-epimerase activity"/>
    <property type="evidence" value="ECO:0007669"/>
    <property type="project" value="UniProtKB-EC"/>
</dbReference>
<evidence type="ECO:0000256" key="5">
    <source>
        <dbReference type="ARBA" id="ARBA00045743"/>
    </source>
</evidence>
<dbReference type="Gene3D" id="2.70.98.10">
    <property type="match status" value="2"/>
</dbReference>
<proteinExistence type="predicted"/>
<dbReference type="EMBL" id="KN738184">
    <property type="protein sequence ID" value="KIH54949.1"/>
    <property type="molecule type" value="Genomic_DNA"/>
</dbReference>
<dbReference type="GO" id="GO:0030246">
    <property type="term" value="F:carbohydrate binding"/>
    <property type="evidence" value="ECO:0007669"/>
    <property type="project" value="InterPro"/>
</dbReference>
<dbReference type="Pfam" id="PF01263">
    <property type="entry name" value="Aldose_epim"/>
    <property type="match status" value="1"/>
</dbReference>
<sequence length="263" mass="29367">LLEKAFQSSTKFTTNIAPTSIYLGYKQDTAYIGRTIGRVCNRIGNARFTFDGKQYELPINNPPHHLHSGPEGIALKEWEVARHTPTSVTFRKRTNEEEDGLPGDAKIDQSVRDHLLYVGADKYLPTDSNDYPTGEIASVHGTKFDFNEEKPMASICDAHGNIDIDNDMVLCEDRQSRLFSPISGIRMKVTTSYPVIHLYGAKHLKCKGKQGEEYGSGKGLAIEAQFHTAALNYPHFPSIRVTPGQSYLQEIVYSFSTESCSED</sequence>
<evidence type="ECO:0000256" key="3">
    <source>
        <dbReference type="ARBA" id="ARBA00021023"/>
    </source>
</evidence>
<protein>
    <recommendedName>
        <fullName evidence="3">Galactose mutarotase</fullName>
    </recommendedName>
    <alternativeName>
        <fullName evidence="4">Aldose 1-epimerase</fullName>
    </alternativeName>
</protein>